<dbReference type="RefSeq" id="WP_379821888.1">
    <property type="nucleotide sequence ID" value="NZ_JBHUMD010000027.1"/>
</dbReference>
<proteinExistence type="predicted"/>
<dbReference type="InterPro" id="IPR007076">
    <property type="entry name" value="TfoX_N"/>
</dbReference>
<accession>A0ABW5NWL7</accession>
<evidence type="ECO:0000259" key="1">
    <source>
        <dbReference type="Pfam" id="PF04993"/>
    </source>
</evidence>
<keyword evidence="3" id="KW-1185">Reference proteome</keyword>
<reference evidence="3" key="1">
    <citation type="journal article" date="2019" name="Int. J. Syst. Evol. Microbiol.">
        <title>The Global Catalogue of Microorganisms (GCM) 10K type strain sequencing project: providing services to taxonomists for standard genome sequencing and annotation.</title>
        <authorList>
            <consortium name="The Broad Institute Genomics Platform"/>
            <consortium name="The Broad Institute Genome Sequencing Center for Infectious Disease"/>
            <person name="Wu L."/>
            <person name="Ma J."/>
        </authorList>
    </citation>
    <scope>NUCLEOTIDE SEQUENCE [LARGE SCALE GENOMIC DNA]</scope>
    <source>
        <strain evidence="3">KCTC 42107</strain>
    </source>
</reference>
<dbReference type="EMBL" id="JBHUMD010000027">
    <property type="protein sequence ID" value="MFD2603213.1"/>
    <property type="molecule type" value="Genomic_DNA"/>
</dbReference>
<organism evidence="2 3">
    <name type="scientific">Flavobacterium suzhouense</name>
    <dbReference type="NCBI Taxonomy" id="1529638"/>
    <lineage>
        <taxon>Bacteria</taxon>
        <taxon>Pseudomonadati</taxon>
        <taxon>Bacteroidota</taxon>
        <taxon>Flavobacteriia</taxon>
        <taxon>Flavobacteriales</taxon>
        <taxon>Flavobacteriaceae</taxon>
        <taxon>Flavobacterium</taxon>
    </lineage>
</organism>
<protein>
    <submittedName>
        <fullName evidence="2">TfoX/Sxy family protein</fullName>
    </submittedName>
</protein>
<dbReference type="Proteomes" id="UP001597480">
    <property type="component" value="Unassembled WGS sequence"/>
</dbReference>
<name>A0ABW5NWL7_9FLAO</name>
<dbReference type="Pfam" id="PF04993">
    <property type="entry name" value="TfoX_N"/>
    <property type="match status" value="1"/>
</dbReference>
<comment type="caution">
    <text evidence="2">The sequence shown here is derived from an EMBL/GenBank/DDBJ whole genome shotgun (WGS) entry which is preliminary data.</text>
</comment>
<dbReference type="SUPFAM" id="SSF159894">
    <property type="entry name" value="YgaC/TfoX-N like"/>
    <property type="match status" value="1"/>
</dbReference>
<evidence type="ECO:0000313" key="2">
    <source>
        <dbReference type="EMBL" id="MFD2603213.1"/>
    </source>
</evidence>
<sequence>MPFNDETVLRIREFFLDKGANFYEKKMFSGVCFMVNDKMCCGTHINKKTGEDMLMCRIGPDAHETALEKDYVVPMEFTGKPMIGYIYVYEGGFTTARDLAYWLQLCLDFNPIAKASKK</sequence>
<feature type="domain" description="TfoX N-terminal" evidence="1">
    <location>
        <begin position="20"/>
        <end position="109"/>
    </location>
</feature>
<evidence type="ECO:0000313" key="3">
    <source>
        <dbReference type="Proteomes" id="UP001597480"/>
    </source>
</evidence>
<gene>
    <name evidence="2" type="ORF">ACFSR3_14215</name>
</gene>